<dbReference type="PRINTS" id="PR00783">
    <property type="entry name" value="MINTRINSICP"/>
</dbReference>
<feature type="transmembrane region" description="Helical" evidence="8">
    <location>
        <begin position="202"/>
        <end position="225"/>
    </location>
</feature>
<feature type="transmembrane region" description="Helical" evidence="8">
    <location>
        <begin position="327"/>
        <end position="346"/>
    </location>
</feature>
<dbReference type="SUPFAM" id="SSF81338">
    <property type="entry name" value="Aquaporin-like"/>
    <property type="match status" value="1"/>
</dbReference>
<keyword evidence="3 6" id="KW-0812">Transmembrane</keyword>
<dbReference type="PANTHER" id="PTHR19139">
    <property type="entry name" value="AQUAPORIN TRANSPORTER"/>
    <property type="match status" value="1"/>
</dbReference>
<comment type="caution">
    <text evidence="9">The sequence shown here is derived from an EMBL/GenBank/DDBJ whole genome shotgun (WGS) entry which is preliminary data.</text>
</comment>
<dbReference type="Pfam" id="PF00230">
    <property type="entry name" value="MIP"/>
    <property type="match status" value="1"/>
</dbReference>
<feature type="transmembrane region" description="Helical" evidence="8">
    <location>
        <begin position="374"/>
        <end position="394"/>
    </location>
</feature>
<evidence type="ECO:0000256" key="6">
    <source>
        <dbReference type="RuleBase" id="RU000477"/>
    </source>
</evidence>
<keyword evidence="4 8" id="KW-1133">Transmembrane helix</keyword>
<comment type="similarity">
    <text evidence="2 6">Belongs to the MIP/aquaporin (TC 1.A.8) family.</text>
</comment>
<evidence type="ECO:0000256" key="1">
    <source>
        <dbReference type="ARBA" id="ARBA00004141"/>
    </source>
</evidence>
<gene>
    <name evidence="9" type="ORF">LTR25_001326</name>
</gene>
<evidence type="ECO:0000256" key="4">
    <source>
        <dbReference type="ARBA" id="ARBA00022989"/>
    </source>
</evidence>
<sequence>MAVAAQVHQHSSNVNVNADINPKPTEDPAQVPLRTYDSLPGLPPTSSCPNPTPIPGVPGAGASLPPTTDAHRRRDSTMTTTLQRPVLSSSRRRQSENNTGMLAPFAGRLGGNQSFILDRSNPANAELLRKVPDAAPNLNLKEMFDLGGFREVDMYKAAVVECFGTMILVFGSAYDSLSPGTPPPKPSATSGVFSTTSFLGPLVAACINTILITLLIYCFGAISGAHLNPLITFATFFARLATFPRLVLYVAAQTLGGTLAGLLLRAAAGTRFFKVGGCFLFIADENGARGSVSSQFVIEFMGSLLLLVMAFGVGLDPRQKEIFGPALAPILVGLAAGGSALCFAFSTPGSGGAGLNPARCFGVFVGSRFPGWHWVNWVGPLAASMLHGIVYWIVPPGSSAQNPNYRMARASASVVDEADEKRIADCDTV</sequence>
<feature type="transmembrane region" description="Helical" evidence="8">
    <location>
        <begin position="296"/>
        <end position="315"/>
    </location>
</feature>
<dbReference type="InterPro" id="IPR034294">
    <property type="entry name" value="Aquaporin_transptr"/>
</dbReference>
<keyword evidence="5 8" id="KW-0472">Membrane</keyword>
<keyword evidence="10" id="KW-1185">Reference proteome</keyword>
<evidence type="ECO:0008006" key="11">
    <source>
        <dbReference type="Google" id="ProtNLM"/>
    </source>
</evidence>
<comment type="subcellular location">
    <subcellularLocation>
        <location evidence="1">Membrane</location>
        <topology evidence="1">Multi-pass membrane protein</topology>
    </subcellularLocation>
</comment>
<name>A0AAV9QKA3_9PEZI</name>
<keyword evidence="6" id="KW-0813">Transport</keyword>
<dbReference type="Proteomes" id="UP001345827">
    <property type="component" value="Unassembled WGS sequence"/>
</dbReference>
<evidence type="ECO:0000256" key="8">
    <source>
        <dbReference type="SAM" id="Phobius"/>
    </source>
</evidence>
<dbReference type="InterPro" id="IPR023271">
    <property type="entry name" value="Aquaporin-like"/>
</dbReference>
<protein>
    <recommendedName>
        <fullName evidence="11">Aquaporin</fullName>
    </recommendedName>
</protein>
<evidence type="ECO:0000313" key="9">
    <source>
        <dbReference type="EMBL" id="KAK5543712.1"/>
    </source>
</evidence>
<evidence type="ECO:0000256" key="2">
    <source>
        <dbReference type="ARBA" id="ARBA00006175"/>
    </source>
</evidence>
<dbReference type="AlphaFoldDB" id="A0AAV9QKA3"/>
<evidence type="ECO:0000256" key="7">
    <source>
        <dbReference type="SAM" id="MobiDB-lite"/>
    </source>
</evidence>
<feature type="transmembrane region" description="Helical" evidence="8">
    <location>
        <begin position="154"/>
        <end position="174"/>
    </location>
</feature>
<dbReference type="EMBL" id="JAXLQG010000002">
    <property type="protein sequence ID" value="KAK5543712.1"/>
    <property type="molecule type" value="Genomic_DNA"/>
</dbReference>
<proteinExistence type="inferred from homology"/>
<accession>A0AAV9QKA3</accession>
<dbReference type="PANTHER" id="PTHR19139:SF199">
    <property type="entry name" value="MIP17260P"/>
    <property type="match status" value="1"/>
</dbReference>
<evidence type="ECO:0000313" key="10">
    <source>
        <dbReference type="Proteomes" id="UP001345827"/>
    </source>
</evidence>
<dbReference type="GO" id="GO:0005886">
    <property type="term" value="C:plasma membrane"/>
    <property type="evidence" value="ECO:0007669"/>
    <property type="project" value="TreeGrafter"/>
</dbReference>
<feature type="compositionally biased region" description="Polar residues" evidence="7">
    <location>
        <begin position="77"/>
        <end position="89"/>
    </location>
</feature>
<feature type="region of interest" description="Disordered" evidence="7">
    <location>
        <begin position="1"/>
        <end position="105"/>
    </location>
</feature>
<evidence type="ECO:0000256" key="5">
    <source>
        <dbReference type="ARBA" id="ARBA00023136"/>
    </source>
</evidence>
<dbReference type="GO" id="GO:0015250">
    <property type="term" value="F:water channel activity"/>
    <property type="evidence" value="ECO:0007669"/>
    <property type="project" value="TreeGrafter"/>
</dbReference>
<reference evidence="9 10" key="1">
    <citation type="submission" date="2023-06" db="EMBL/GenBank/DDBJ databases">
        <title>Black Yeasts Isolated from many extreme environments.</title>
        <authorList>
            <person name="Coleine C."/>
            <person name="Stajich J.E."/>
            <person name="Selbmann L."/>
        </authorList>
    </citation>
    <scope>NUCLEOTIDE SEQUENCE [LARGE SCALE GENOMIC DNA]</scope>
    <source>
        <strain evidence="9 10">CCFEE 5887</strain>
    </source>
</reference>
<feature type="transmembrane region" description="Helical" evidence="8">
    <location>
        <begin position="246"/>
        <end position="267"/>
    </location>
</feature>
<organism evidence="9 10">
    <name type="scientific">Vermiconidia calcicola</name>
    <dbReference type="NCBI Taxonomy" id="1690605"/>
    <lineage>
        <taxon>Eukaryota</taxon>
        <taxon>Fungi</taxon>
        <taxon>Dikarya</taxon>
        <taxon>Ascomycota</taxon>
        <taxon>Pezizomycotina</taxon>
        <taxon>Dothideomycetes</taxon>
        <taxon>Dothideomycetidae</taxon>
        <taxon>Mycosphaerellales</taxon>
        <taxon>Extremaceae</taxon>
        <taxon>Vermiconidia</taxon>
    </lineage>
</organism>
<evidence type="ECO:0000256" key="3">
    <source>
        <dbReference type="ARBA" id="ARBA00022692"/>
    </source>
</evidence>
<dbReference type="InterPro" id="IPR000425">
    <property type="entry name" value="MIP"/>
</dbReference>
<feature type="compositionally biased region" description="Polar residues" evidence="7">
    <location>
        <begin position="8"/>
        <end position="18"/>
    </location>
</feature>
<dbReference type="Gene3D" id="1.20.1080.10">
    <property type="entry name" value="Glycerol uptake facilitator protein"/>
    <property type="match status" value="1"/>
</dbReference>